<dbReference type="FunFam" id="3.40.1440.10:FF:000001">
    <property type="entry name" value="UvrABC system protein C"/>
    <property type="match status" value="1"/>
</dbReference>
<dbReference type="Gene3D" id="1.10.150.20">
    <property type="entry name" value="5' to 3' exonuclease, C-terminal subdomain"/>
    <property type="match status" value="1"/>
</dbReference>
<evidence type="ECO:0000256" key="2">
    <source>
        <dbReference type="ARBA" id="ARBA00022763"/>
    </source>
</evidence>
<evidence type="ECO:0000256" key="6">
    <source>
        <dbReference type="ARBA" id="ARBA00023236"/>
    </source>
</evidence>
<dbReference type="GeneID" id="98569211"/>
<dbReference type="Pfam" id="PF08459">
    <property type="entry name" value="UvrC_RNaseH_dom"/>
    <property type="match status" value="1"/>
</dbReference>
<feature type="domain" description="GIY-YIG" evidence="9">
    <location>
        <begin position="14"/>
        <end position="91"/>
    </location>
</feature>
<dbReference type="Pfam" id="PF14520">
    <property type="entry name" value="HHH_5"/>
    <property type="match status" value="1"/>
</dbReference>
<dbReference type="FunFam" id="3.30.420.340:FF:000002">
    <property type="entry name" value="UvrABC system protein C"/>
    <property type="match status" value="1"/>
</dbReference>
<dbReference type="PROSITE" id="PS50164">
    <property type="entry name" value="GIY_YIG"/>
    <property type="match status" value="1"/>
</dbReference>
<comment type="subcellular location">
    <subcellularLocation>
        <location evidence="7">Cytoplasm</location>
    </subcellularLocation>
</comment>
<dbReference type="EMBL" id="NGJU01000021">
    <property type="protein sequence ID" value="RST92784.1"/>
    <property type="molecule type" value="Genomic_DNA"/>
</dbReference>
<dbReference type="Pfam" id="PF02151">
    <property type="entry name" value="UVR"/>
    <property type="match status" value="1"/>
</dbReference>
<comment type="similarity">
    <text evidence="7">Belongs to the UvrC family.</text>
</comment>
<dbReference type="GO" id="GO:0009381">
    <property type="term" value="F:excinuclease ABC activity"/>
    <property type="evidence" value="ECO:0007669"/>
    <property type="project" value="UniProtKB-UniRule"/>
</dbReference>
<dbReference type="InterPro" id="IPR010994">
    <property type="entry name" value="RuvA_2-like"/>
</dbReference>
<evidence type="ECO:0000259" key="8">
    <source>
        <dbReference type="PROSITE" id="PS50151"/>
    </source>
</evidence>
<dbReference type="Proteomes" id="UP000287239">
    <property type="component" value="Unassembled WGS sequence"/>
</dbReference>
<dbReference type="GO" id="GO:0009380">
    <property type="term" value="C:excinuclease repair complex"/>
    <property type="evidence" value="ECO:0007669"/>
    <property type="project" value="InterPro"/>
</dbReference>
<dbReference type="InterPro" id="IPR036876">
    <property type="entry name" value="UVR_dom_sf"/>
</dbReference>
<dbReference type="InterPro" id="IPR038476">
    <property type="entry name" value="UvrC_RNase_H_dom_sf"/>
</dbReference>
<gene>
    <name evidence="7" type="primary">uvrC</name>
    <name evidence="11" type="ORF">CBF35_12745</name>
</gene>
<evidence type="ECO:0000256" key="4">
    <source>
        <dbReference type="ARBA" id="ARBA00022881"/>
    </source>
</evidence>
<dbReference type="InterPro" id="IPR001162">
    <property type="entry name" value="UvrC_RNase_H_dom"/>
</dbReference>
<protein>
    <recommendedName>
        <fullName evidence="7">UvrABC system protein C</fullName>
        <shortName evidence="7">Protein UvrC</shortName>
    </recommendedName>
    <alternativeName>
        <fullName evidence="7">Excinuclease ABC subunit C</fullName>
    </alternativeName>
</protein>
<dbReference type="RefSeq" id="WP_126781717.1">
    <property type="nucleotide sequence ID" value="NZ_CP177121.1"/>
</dbReference>
<dbReference type="InterPro" id="IPR001943">
    <property type="entry name" value="UVR_dom"/>
</dbReference>
<dbReference type="Gene3D" id="3.40.1440.10">
    <property type="entry name" value="GIY-YIG endonuclease"/>
    <property type="match status" value="1"/>
</dbReference>
<dbReference type="Pfam" id="PF01541">
    <property type="entry name" value="GIY-YIG"/>
    <property type="match status" value="1"/>
</dbReference>
<organism evidence="11 12">
    <name type="scientific">Vagococcus salmoninarum</name>
    <dbReference type="NCBI Taxonomy" id="2739"/>
    <lineage>
        <taxon>Bacteria</taxon>
        <taxon>Bacillati</taxon>
        <taxon>Bacillota</taxon>
        <taxon>Bacilli</taxon>
        <taxon>Lactobacillales</taxon>
        <taxon>Enterococcaceae</taxon>
        <taxon>Vagococcus</taxon>
    </lineage>
</organism>
<dbReference type="GO" id="GO:0003677">
    <property type="term" value="F:DNA binding"/>
    <property type="evidence" value="ECO:0007669"/>
    <property type="project" value="UniProtKB-UniRule"/>
</dbReference>
<keyword evidence="3 7" id="KW-0228">DNA excision</keyword>
<dbReference type="Pfam" id="PF22920">
    <property type="entry name" value="UvrC_RNaseH"/>
    <property type="match status" value="1"/>
</dbReference>
<feature type="domain" description="UvrC family homology region profile" evidence="10">
    <location>
        <begin position="247"/>
        <end position="466"/>
    </location>
</feature>
<dbReference type="GO" id="GO:0005737">
    <property type="term" value="C:cytoplasm"/>
    <property type="evidence" value="ECO:0007669"/>
    <property type="project" value="UniProtKB-SubCell"/>
</dbReference>
<dbReference type="InterPro" id="IPR035901">
    <property type="entry name" value="GIY-YIG_endonuc_sf"/>
</dbReference>
<keyword evidence="6 7" id="KW-0742">SOS response</keyword>
<dbReference type="PROSITE" id="PS50165">
    <property type="entry name" value="UVRC"/>
    <property type="match status" value="1"/>
</dbReference>
<name>A0A429ZGM2_9ENTE</name>
<dbReference type="SUPFAM" id="SSF82771">
    <property type="entry name" value="GIY-YIG endonuclease"/>
    <property type="match status" value="1"/>
</dbReference>
<keyword evidence="5 7" id="KW-0234">DNA repair</keyword>
<keyword evidence="12" id="KW-1185">Reference proteome</keyword>
<comment type="function">
    <text evidence="7">The UvrABC repair system catalyzes the recognition and processing of DNA lesions. UvrC both incises the 5' and 3' sides of the lesion. The N-terminal half is responsible for the 3' incision and the C-terminal half is responsible for the 5' incision.</text>
</comment>
<dbReference type="InterPro" id="IPR050066">
    <property type="entry name" value="UvrABC_protein_C"/>
</dbReference>
<evidence type="ECO:0000313" key="12">
    <source>
        <dbReference type="Proteomes" id="UP000287239"/>
    </source>
</evidence>
<dbReference type="InterPro" id="IPR000305">
    <property type="entry name" value="GIY-YIG_endonuc"/>
</dbReference>
<dbReference type="SUPFAM" id="SSF46600">
    <property type="entry name" value="C-terminal UvrC-binding domain of UvrB"/>
    <property type="match status" value="1"/>
</dbReference>
<evidence type="ECO:0000259" key="9">
    <source>
        <dbReference type="PROSITE" id="PS50164"/>
    </source>
</evidence>
<accession>A0A429ZGM2</accession>
<dbReference type="InterPro" id="IPR004791">
    <property type="entry name" value="UvrC"/>
</dbReference>
<evidence type="ECO:0000313" key="11">
    <source>
        <dbReference type="EMBL" id="RST92784.1"/>
    </source>
</evidence>
<dbReference type="GO" id="GO:0006289">
    <property type="term" value="P:nucleotide-excision repair"/>
    <property type="evidence" value="ECO:0007669"/>
    <property type="project" value="UniProtKB-UniRule"/>
</dbReference>
<evidence type="ECO:0000256" key="7">
    <source>
        <dbReference type="HAMAP-Rule" id="MF_00203"/>
    </source>
</evidence>
<dbReference type="SMART" id="SM00465">
    <property type="entry name" value="GIYc"/>
    <property type="match status" value="1"/>
</dbReference>
<dbReference type="GO" id="GO:0009432">
    <property type="term" value="P:SOS response"/>
    <property type="evidence" value="ECO:0007669"/>
    <property type="project" value="UniProtKB-UniRule"/>
</dbReference>
<dbReference type="AlphaFoldDB" id="A0A429ZGM2"/>
<dbReference type="HAMAP" id="MF_00203">
    <property type="entry name" value="UvrC"/>
    <property type="match status" value="1"/>
</dbReference>
<evidence type="ECO:0000256" key="5">
    <source>
        <dbReference type="ARBA" id="ARBA00023204"/>
    </source>
</evidence>
<feature type="domain" description="UVR" evidence="8">
    <location>
        <begin position="196"/>
        <end position="231"/>
    </location>
</feature>
<evidence type="ECO:0000259" key="10">
    <source>
        <dbReference type="PROSITE" id="PS50165"/>
    </source>
</evidence>
<comment type="caution">
    <text evidence="11">The sequence shown here is derived from an EMBL/GenBank/DDBJ whole genome shotgun (WGS) entry which is preliminary data.</text>
</comment>
<keyword evidence="4 7" id="KW-0267">Excision nuclease</keyword>
<dbReference type="SUPFAM" id="SSF47781">
    <property type="entry name" value="RuvA domain 2-like"/>
    <property type="match status" value="1"/>
</dbReference>
<keyword evidence="1 7" id="KW-0963">Cytoplasm</keyword>
<dbReference type="PANTHER" id="PTHR30562">
    <property type="entry name" value="UVRC/OXIDOREDUCTASE"/>
    <property type="match status" value="1"/>
</dbReference>
<comment type="subunit">
    <text evidence="7">Interacts with UvrB in an incision complex.</text>
</comment>
<dbReference type="Gene3D" id="3.30.420.340">
    <property type="entry name" value="UvrC, RNAse H endonuclease domain"/>
    <property type="match status" value="1"/>
</dbReference>
<reference evidence="11 12" key="1">
    <citation type="submission" date="2017-05" db="EMBL/GenBank/DDBJ databases">
        <title>Vagococcus spp. assemblies.</title>
        <authorList>
            <person name="Gulvik C.A."/>
        </authorList>
    </citation>
    <scope>NUCLEOTIDE SEQUENCE [LARGE SCALE GENOMIC DNA]</scope>
    <source>
        <strain evidence="11 12">NCFB 2777</strain>
    </source>
</reference>
<evidence type="ECO:0000256" key="1">
    <source>
        <dbReference type="ARBA" id="ARBA00022490"/>
    </source>
</evidence>
<dbReference type="OrthoDB" id="9804933at2"/>
<keyword evidence="2 7" id="KW-0227">DNA damage</keyword>
<dbReference type="Gene3D" id="4.10.860.10">
    <property type="entry name" value="UVR domain"/>
    <property type="match status" value="1"/>
</dbReference>
<dbReference type="NCBIfam" id="TIGR00194">
    <property type="entry name" value="uvrC"/>
    <property type="match status" value="1"/>
</dbReference>
<dbReference type="CDD" id="cd10434">
    <property type="entry name" value="GIY-YIG_UvrC_Cho"/>
    <property type="match status" value="1"/>
</dbReference>
<proteinExistence type="inferred from homology"/>
<evidence type="ECO:0000256" key="3">
    <source>
        <dbReference type="ARBA" id="ARBA00022769"/>
    </source>
</evidence>
<dbReference type="PROSITE" id="PS50151">
    <property type="entry name" value="UVR"/>
    <property type="match status" value="1"/>
</dbReference>
<dbReference type="InterPro" id="IPR047296">
    <property type="entry name" value="GIY-YIG_UvrC_Cho"/>
</dbReference>
<dbReference type="PANTHER" id="PTHR30562:SF1">
    <property type="entry name" value="UVRABC SYSTEM PROTEIN C"/>
    <property type="match status" value="1"/>
</dbReference>
<sequence length="594" mass="68251">MNESIKNKLALLPDQPGCYLMKDKNGTIIYVGKAKILKNRVRSYFSGSHDRKTERLVSEIADFEYIVTESNIEALLLEINLIQKNNPRYNIMLKDDKSYPFIKITNEKYPRLQIARQVKKDKAHYFGPYPDVKAANETKRLLDRLYPLRKCSLSSKKPCLYYHLGQCLCPSVFEVDPQVYQEMVEEIKQFLNGGYTQIQEDLLVKMNLAAESLEFEKAGEYRDQISSIETVMTRQKMTNPDFIDRDVFGYAIDKGWMCVQVFFVRQGKIIEREVSIFPFYNEGPEDFLTFIGQFYLENHNFVPKEVFIPNEIDLESVEAVVKTKVFKPQRGEKRKLVELANKNAKVSLTEKFSLIEQKEARTIGAVEKLGEVMGIPTPIRIEAFDNSNIMGTDPVSAMVVFVDGKPHKNDYRKYKIKTVKGPDDYASMAEVIYRRYSRVLKEGLVFPDLIVIDGGKGQVDVAKNVLENQLGLNIPVAGLAKNDKHKTSELLFGQDLAVIPLKRNSPEFFLLQRIQDEVHRFAITFHRQLRSKNSFSSRLDGIEGLGPKRKKQLLKEFKSLKNIQEASVEKLEEVGMPKNVAVNVRNHFLNEASK</sequence>